<organism evidence="6 7">
    <name type="scientific">Amphibalanus amphitrite</name>
    <name type="common">Striped barnacle</name>
    <name type="synonym">Balanus amphitrite</name>
    <dbReference type="NCBI Taxonomy" id="1232801"/>
    <lineage>
        <taxon>Eukaryota</taxon>
        <taxon>Metazoa</taxon>
        <taxon>Ecdysozoa</taxon>
        <taxon>Arthropoda</taxon>
        <taxon>Crustacea</taxon>
        <taxon>Multicrustacea</taxon>
        <taxon>Cirripedia</taxon>
        <taxon>Thoracica</taxon>
        <taxon>Thoracicalcarea</taxon>
        <taxon>Balanomorpha</taxon>
        <taxon>Balanoidea</taxon>
        <taxon>Balanidae</taxon>
        <taxon>Amphibalaninae</taxon>
        <taxon>Amphibalanus</taxon>
    </lineage>
</organism>
<dbReference type="InterPro" id="IPR002893">
    <property type="entry name" value="Znf_MYND"/>
</dbReference>
<dbReference type="Pfam" id="PF01753">
    <property type="entry name" value="zf-MYND"/>
    <property type="match status" value="1"/>
</dbReference>
<reference evidence="6 7" key="1">
    <citation type="submission" date="2019-07" db="EMBL/GenBank/DDBJ databases">
        <title>Draft genome assembly of a fouling barnacle, Amphibalanus amphitrite (Darwin, 1854): The first reference genome for Thecostraca.</title>
        <authorList>
            <person name="Kim W."/>
        </authorList>
    </citation>
    <scope>NUCLEOTIDE SEQUENCE [LARGE SCALE GENOMIC DNA]</scope>
    <source>
        <strain evidence="6">SNU_AA5</strain>
        <tissue evidence="6">Soma without cirri and trophi</tissue>
    </source>
</reference>
<dbReference type="PANTHER" id="PTHR13244:SF7">
    <property type="entry name" value="ZINC FINGER MYND DOMAIN-CONTAINING PROTEIN 10"/>
    <property type="match status" value="1"/>
</dbReference>
<dbReference type="SUPFAM" id="SSF144232">
    <property type="entry name" value="HIT/MYND zinc finger-like"/>
    <property type="match status" value="1"/>
</dbReference>
<dbReference type="PROSITE" id="PS50865">
    <property type="entry name" value="ZF_MYND_2"/>
    <property type="match status" value="1"/>
</dbReference>
<evidence type="ECO:0000313" key="7">
    <source>
        <dbReference type="Proteomes" id="UP000440578"/>
    </source>
</evidence>
<evidence type="ECO:0000256" key="1">
    <source>
        <dbReference type="ARBA" id="ARBA00022723"/>
    </source>
</evidence>
<dbReference type="GO" id="GO:0005737">
    <property type="term" value="C:cytoplasm"/>
    <property type="evidence" value="ECO:0007669"/>
    <property type="project" value="TreeGrafter"/>
</dbReference>
<comment type="caution">
    <text evidence="6">The sequence shown here is derived from an EMBL/GenBank/DDBJ whole genome shotgun (WGS) entry which is preliminary data.</text>
</comment>
<dbReference type="GO" id="GO:0044458">
    <property type="term" value="P:motile cilium assembly"/>
    <property type="evidence" value="ECO:0007669"/>
    <property type="project" value="TreeGrafter"/>
</dbReference>
<dbReference type="AlphaFoldDB" id="A0A6A4VE24"/>
<keyword evidence="1" id="KW-0479">Metal-binding</keyword>
<dbReference type="EMBL" id="VIIS01002087">
    <property type="protein sequence ID" value="KAF0288642.1"/>
    <property type="molecule type" value="Genomic_DNA"/>
</dbReference>
<sequence>MQALLEAQGQKEEYVKDLIISRDKLAFLVKDLIMTEVWRDKILPEILSQNKKPKTSIGIYVVMHHEVTVLSLLEVMTFRFQSSVKPDSAVEALGDLVLDVIDYCHRALVNLLAHPEIRLEKDETAAEPPIEVQLGRQRDSLRFMAAVQSITLLQHICEQLSRLTVSAASRLLRQHDLPLLLVQLLDARPWLRTNRAGRRQKYERRQWVASPPDDLAVAKIEGQLWLTLLYILMDREHLALYEISEYRRGQLLRLQKHLTDTVLEQVPPLGALRQWLAHISVSPPPPPARSGVIIETVPELRQALLDRHAGRWAKLARQQLERHFRTDLASIQEQARRLAAVYDLDKMAPLMAESTRCAACGEVAVKKCSRCKAAWYCGRQCQVKHWPVHKPDCDAAVSVHGVARWRSSGAVTTDSGLVGCKVEMLAHGRSSNLVTTQISIRLSQLLF</sequence>
<dbReference type="InterPro" id="IPR052298">
    <property type="entry name" value="ZMYND10"/>
</dbReference>
<evidence type="ECO:0000313" key="6">
    <source>
        <dbReference type="EMBL" id="KAF0288642.1"/>
    </source>
</evidence>
<dbReference type="PANTHER" id="PTHR13244">
    <property type="entry name" value="ZINC FINGER MYND DOMAIN CONTAINING PROTEIN 10"/>
    <property type="match status" value="1"/>
</dbReference>
<accession>A0A6A4VE24</accession>
<evidence type="ECO:0000256" key="2">
    <source>
        <dbReference type="ARBA" id="ARBA00022771"/>
    </source>
</evidence>
<keyword evidence="7" id="KW-1185">Reference proteome</keyword>
<dbReference type="GO" id="GO:0036159">
    <property type="term" value="P:inner dynein arm assembly"/>
    <property type="evidence" value="ECO:0007669"/>
    <property type="project" value="TreeGrafter"/>
</dbReference>
<dbReference type="GO" id="GO:0008270">
    <property type="term" value="F:zinc ion binding"/>
    <property type="evidence" value="ECO:0007669"/>
    <property type="project" value="UniProtKB-KW"/>
</dbReference>
<dbReference type="GO" id="GO:0036158">
    <property type="term" value="P:outer dynein arm assembly"/>
    <property type="evidence" value="ECO:0007669"/>
    <property type="project" value="TreeGrafter"/>
</dbReference>
<keyword evidence="2 4" id="KW-0863">Zinc-finger</keyword>
<proteinExistence type="predicted"/>
<evidence type="ECO:0000259" key="5">
    <source>
        <dbReference type="PROSITE" id="PS50865"/>
    </source>
</evidence>
<protein>
    <submittedName>
        <fullName evidence="6">Zinc finger MYND domain-containing protein 10</fullName>
    </submittedName>
</protein>
<dbReference type="Proteomes" id="UP000440578">
    <property type="component" value="Unassembled WGS sequence"/>
</dbReference>
<keyword evidence="3" id="KW-0862">Zinc</keyword>
<dbReference type="Gene3D" id="6.10.140.2220">
    <property type="match status" value="1"/>
</dbReference>
<evidence type="ECO:0000256" key="3">
    <source>
        <dbReference type="ARBA" id="ARBA00022833"/>
    </source>
</evidence>
<feature type="domain" description="MYND-type" evidence="5">
    <location>
        <begin position="357"/>
        <end position="393"/>
    </location>
</feature>
<dbReference type="GO" id="GO:0034451">
    <property type="term" value="C:centriolar satellite"/>
    <property type="evidence" value="ECO:0007669"/>
    <property type="project" value="TreeGrafter"/>
</dbReference>
<dbReference type="PROSITE" id="PS01360">
    <property type="entry name" value="ZF_MYND_1"/>
    <property type="match status" value="1"/>
</dbReference>
<gene>
    <name evidence="6" type="primary">zmynd10_0</name>
    <name evidence="6" type="ORF">FJT64_012942</name>
</gene>
<name>A0A6A4VE24_AMPAM</name>
<dbReference type="OrthoDB" id="432970at2759"/>
<evidence type="ECO:0000256" key="4">
    <source>
        <dbReference type="PROSITE-ProRule" id="PRU00134"/>
    </source>
</evidence>